<reference evidence="2" key="3">
    <citation type="submission" date="2021-06" db="EMBL/GenBank/DDBJ databases">
        <title>Chromosome-level genome assembly for S. haematobium.</title>
        <authorList>
            <person name="Stroehlein A.J."/>
        </authorList>
    </citation>
    <scope>NUCLEOTIDE SEQUENCE</scope>
</reference>
<keyword evidence="3" id="KW-1185">Reference proteome</keyword>
<protein>
    <submittedName>
        <fullName evidence="2">Uncharacterized protein</fullName>
    </submittedName>
</protein>
<comment type="caution">
    <text evidence="2">The sequence shown here is derived from an EMBL/GenBank/DDBJ whole genome shotgun (WGS) entry which is preliminary data.</text>
</comment>
<dbReference type="EMBL" id="AMPZ03000006">
    <property type="protein sequence ID" value="KAH9581727.1"/>
    <property type="molecule type" value="Genomic_DNA"/>
</dbReference>
<organism evidence="2 3">
    <name type="scientific">Schistosoma haematobium</name>
    <name type="common">Blood fluke</name>
    <dbReference type="NCBI Taxonomy" id="6185"/>
    <lineage>
        <taxon>Eukaryota</taxon>
        <taxon>Metazoa</taxon>
        <taxon>Spiralia</taxon>
        <taxon>Lophotrochozoa</taxon>
        <taxon>Platyhelminthes</taxon>
        <taxon>Trematoda</taxon>
        <taxon>Digenea</taxon>
        <taxon>Strigeidida</taxon>
        <taxon>Schistosomatoidea</taxon>
        <taxon>Schistosomatidae</taxon>
        <taxon>Schistosoma</taxon>
    </lineage>
</organism>
<sequence>MNQLISHRSTKLIHRSSSRRTMFSPSAVCVADVDRYKLYVSSIEDAIPGGRRLRRLKRREREQTVIGMEMKENRSSTHRPFNRCHSTNDGRNQDGHQTNQELGNSRT</sequence>
<gene>
    <name evidence="2" type="ORF">MS3_00000627</name>
</gene>
<dbReference type="CTD" id="75576446"/>
<proteinExistence type="predicted"/>
<evidence type="ECO:0000256" key="1">
    <source>
        <dbReference type="SAM" id="MobiDB-lite"/>
    </source>
</evidence>
<dbReference type="KEGG" id="shx:MS3_00000627"/>
<dbReference type="Proteomes" id="UP000471633">
    <property type="component" value="Unassembled WGS sequence"/>
</dbReference>
<reference evidence="2" key="1">
    <citation type="journal article" date="2012" name="Nat. Genet.">
        <title>Whole-genome sequence of Schistosoma haematobium.</title>
        <authorList>
            <person name="Young N.D."/>
            <person name="Jex A.R."/>
            <person name="Li B."/>
            <person name="Liu S."/>
            <person name="Yang L."/>
            <person name="Xiong Z."/>
            <person name="Li Y."/>
            <person name="Cantacessi C."/>
            <person name="Hall R.S."/>
            <person name="Xu X."/>
            <person name="Chen F."/>
            <person name="Wu X."/>
            <person name="Zerlotini A."/>
            <person name="Oliveira G."/>
            <person name="Hofmann A."/>
            <person name="Zhang G."/>
            <person name="Fang X."/>
            <person name="Kang Y."/>
            <person name="Campbell B.E."/>
            <person name="Loukas A."/>
            <person name="Ranganathan S."/>
            <person name="Rollinson D."/>
            <person name="Rinaldi G."/>
            <person name="Brindley P.J."/>
            <person name="Yang H."/>
            <person name="Wang J."/>
            <person name="Wang J."/>
            <person name="Gasser R.B."/>
        </authorList>
    </citation>
    <scope>NUCLEOTIDE SEQUENCE</scope>
</reference>
<reference evidence="2" key="4">
    <citation type="journal article" date="2022" name="PLoS Pathog.">
        <title>Chromosome-level genome of Schistosoma haematobium underpins genome-wide explorations of molecular variation.</title>
        <authorList>
            <person name="Stroehlein A.J."/>
            <person name="Korhonen P.K."/>
            <person name="Lee V.V."/>
            <person name="Ralph S.A."/>
            <person name="Mentink-Kane M."/>
            <person name="You H."/>
            <person name="McManus D.P."/>
            <person name="Tchuente L.T."/>
            <person name="Stothard J.R."/>
            <person name="Kaur P."/>
            <person name="Dudchenko O."/>
            <person name="Aiden E.L."/>
            <person name="Yang B."/>
            <person name="Yang H."/>
            <person name="Emery A.M."/>
            <person name="Webster B.L."/>
            <person name="Brindley P.J."/>
            <person name="Rollinson D."/>
            <person name="Chang B.C.H."/>
            <person name="Gasser R.B."/>
            <person name="Young N.D."/>
        </authorList>
    </citation>
    <scope>NUCLEOTIDE SEQUENCE</scope>
</reference>
<reference evidence="2" key="2">
    <citation type="journal article" date="2019" name="Gigascience">
        <title>High-quality Schistosoma haematobium genome achieved by single-molecule and long-range sequencing.</title>
        <authorList>
            <person name="Stroehlein A.J."/>
            <person name="Korhonen P.K."/>
            <person name="Chong T.M."/>
            <person name="Lim Y.L."/>
            <person name="Chan K.G."/>
            <person name="Webster B."/>
            <person name="Rollinson D."/>
            <person name="Brindley P.J."/>
            <person name="Gasser R.B."/>
            <person name="Young N.D."/>
        </authorList>
    </citation>
    <scope>NUCLEOTIDE SEQUENCE</scope>
</reference>
<dbReference type="AlphaFoldDB" id="A0A922IL01"/>
<feature type="compositionally biased region" description="Basic and acidic residues" evidence="1">
    <location>
        <begin position="62"/>
        <end position="75"/>
    </location>
</feature>
<feature type="compositionally biased region" description="Polar residues" evidence="1">
    <location>
        <begin position="95"/>
        <end position="107"/>
    </location>
</feature>
<name>A0A922IL01_SCHHA</name>
<feature type="region of interest" description="Disordered" evidence="1">
    <location>
        <begin position="62"/>
        <end position="107"/>
    </location>
</feature>
<dbReference type="GeneID" id="75576446"/>
<accession>A0A922IL01</accession>
<feature type="compositionally biased region" description="Basic residues" evidence="1">
    <location>
        <begin position="8"/>
        <end position="18"/>
    </location>
</feature>
<feature type="region of interest" description="Disordered" evidence="1">
    <location>
        <begin position="1"/>
        <end position="21"/>
    </location>
</feature>
<evidence type="ECO:0000313" key="3">
    <source>
        <dbReference type="Proteomes" id="UP000471633"/>
    </source>
</evidence>
<dbReference type="RefSeq" id="XP_051065758.1">
    <property type="nucleotide sequence ID" value="XM_051208324.1"/>
</dbReference>
<evidence type="ECO:0000313" key="2">
    <source>
        <dbReference type="EMBL" id="KAH9581727.1"/>
    </source>
</evidence>